<keyword evidence="6" id="KW-0961">Cell wall biogenesis/degradation</keyword>
<organism evidence="7 8">
    <name type="scientific">Adhaeribacter pallidiroseus</name>
    <dbReference type="NCBI Taxonomy" id="2072847"/>
    <lineage>
        <taxon>Bacteria</taxon>
        <taxon>Pseudomonadati</taxon>
        <taxon>Bacteroidota</taxon>
        <taxon>Cytophagia</taxon>
        <taxon>Cytophagales</taxon>
        <taxon>Hymenobacteraceae</taxon>
        <taxon>Adhaeribacter</taxon>
    </lineage>
</organism>
<keyword evidence="4" id="KW-0573">Peptidoglycan synthesis</keyword>
<keyword evidence="2" id="KW-0808">Transferase</keyword>
<proteinExistence type="inferred from homology"/>
<evidence type="ECO:0000256" key="2">
    <source>
        <dbReference type="ARBA" id="ARBA00022679"/>
    </source>
</evidence>
<keyword evidence="3" id="KW-0133">Cell shape</keyword>
<sequence>MLPAALINTSNGNIYRSHPRATYGGFVIGSEIGLEDAIEMVELTINYAKQLHATEIIVRNPFRIFHQYLTDETDYAMWYHGFSIKYREVETAVKLESYEIIWQGYNDSTRRNIKKSKNFLTVALSSDFKAYWSILEDNLIKKHSVKPTHTYEEFNTLLSNIGEEKVKLFIALKDGVITAGIVVFIVNPLALHAQYIASVEEFQDLRPLNAVIDEIIRWGYNNNYKYLNLGTSNEDSGKRINAGLFRFKEGFGGRGTLRETMHLII</sequence>
<evidence type="ECO:0000313" key="8">
    <source>
        <dbReference type="Proteomes" id="UP000253919"/>
    </source>
</evidence>
<accession>A0A369QHB9</accession>
<dbReference type="RefSeq" id="WP_115373326.1">
    <property type="nucleotide sequence ID" value="NZ_QASA01000001.1"/>
</dbReference>
<dbReference type="AlphaFoldDB" id="A0A369QHB9"/>
<comment type="similarity">
    <text evidence="1">Belongs to the FemABX family.</text>
</comment>
<dbReference type="EMBL" id="QASA01000001">
    <property type="protein sequence ID" value="RDC64124.1"/>
    <property type="molecule type" value="Genomic_DNA"/>
</dbReference>
<dbReference type="InterPro" id="IPR050644">
    <property type="entry name" value="PG_Glycine_Bridge_Synth"/>
</dbReference>
<dbReference type="Gene3D" id="3.40.630.30">
    <property type="match status" value="1"/>
</dbReference>
<dbReference type="PANTHER" id="PTHR36174">
    <property type="entry name" value="LIPID II:GLYCINE GLYCYLTRANSFERASE"/>
    <property type="match status" value="1"/>
</dbReference>
<dbReference type="Proteomes" id="UP000253919">
    <property type="component" value="Unassembled WGS sequence"/>
</dbReference>
<evidence type="ECO:0000256" key="3">
    <source>
        <dbReference type="ARBA" id="ARBA00022960"/>
    </source>
</evidence>
<dbReference type="GO" id="GO:0009252">
    <property type="term" value="P:peptidoglycan biosynthetic process"/>
    <property type="evidence" value="ECO:0007669"/>
    <property type="project" value="UniProtKB-KW"/>
</dbReference>
<evidence type="ECO:0000313" key="7">
    <source>
        <dbReference type="EMBL" id="RDC64124.1"/>
    </source>
</evidence>
<dbReference type="GO" id="GO:0071555">
    <property type="term" value="P:cell wall organization"/>
    <property type="evidence" value="ECO:0007669"/>
    <property type="project" value="UniProtKB-KW"/>
</dbReference>
<keyword evidence="5" id="KW-0012">Acyltransferase</keyword>
<reference evidence="7 8" key="1">
    <citation type="submission" date="2018-04" db="EMBL/GenBank/DDBJ databases">
        <title>Adhaeribacter sp. HMF7616 genome sequencing and assembly.</title>
        <authorList>
            <person name="Kang H."/>
            <person name="Kang J."/>
            <person name="Cha I."/>
            <person name="Kim H."/>
            <person name="Joh K."/>
        </authorList>
    </citation>
    <scope>NUCLEOTIDE SEQUENCE [LARGE SCALE GENOMIC DNA]</scope>
    <source>
        <strain evidence="7 8">HMF7616</strain>
    </source>
</reference>
<dbReference type="PROSITE" id="PS51191">
    <property type="entry name" value="FEMABX"/>
    <property type="match status" value="1"/>
</dbReference>
<comment type="caution">
    <text evidence="7">The sequence shown here is derived from an EMBL/GenBank/DDBJ whole genome shotgun (WGS) entry which is preliminary data.</text>
</comment>
<gene>
    <name evidence="7" type="ORF">AHMF7616_02734</name>
</gene>
<protein>
    <submittedName>
        <fullName evidence="7">Uncharacterized protein</fullName>
    </submittedName>
</protein>
<dbReference type="PANTHER" id="PTHR36174:SF1">
    <property type="entry name" value="LIPID II:GLYCINE GLYCYLTRANSFERASE"/>
    <property type="match status" value="1"/>
</dbReference>
<dbReference type="SUPFAM" id="SSF55729">
    <property type="entry name" value="Acyl-CoA N-acyltransferases (Nat)"/>
    <property type="match status" value="1"/>
</dbReference>
<dbReference type="InterPro" id="IPR003447">
    <property type="entry name" value="FEMABX"/>
</dbReference>
<keyword evidence="8" id="KW-1185">Reference proteome</keyword>
<evidence type="ECO:0000256" key="4">
    <source>
        <dbReference type="ARBA" id="ARBA00022984"/>
    </source>
</evidence>
<name>A0A369QHB9_9BACT</name>
<dbReference type="InterPro" id="IPR016181">
    <property type="entry name" value="Acyl_CoA_acyltransferase"/>
</dbReference>
<dbReference type="GO" id="GO:0008360">
    <property type="term" value="P:regulation of cell shape"/>
    <property type="evidence" value="ECO:0007669"/>
    <property type="project" value="UniProtKB-KW"/>
</dbReference>
<evidence type="ECO:0000256" key="6">
    <source>
        <dbReference type="ARBA" id="ARBA00023316"/>
    </source>
</evidence>
<evidence type="ECO:0000256" key="5">
    <source>
        <dbReference type="ARBA" id="ARBA00023315"/>
    </source>
</evidence>
<dbReference type="OrthoDB" id="9808687at2"/>
<dbReference type="GO" id="GO:0016755">
    <property type="term" value="F:aminoacyltransferase activity"/>
    <property type="evidence" value="ECO:0007669"/>
    <property type="project" value="InterPro"/>
</dbReference>
<evidence type="ECO:0000256" key="1">
    <source>
        <dbReference type="ARBA" id="ARBA00009943"/>
    </source>
</evidence>